<gene>
    <name evidence="2" type="ORF">PVAP13_1KG275000</name>
</gene>
<feature type="domain" description="DUF4371" evidence="1">
    <location>
        <begin position="43"/>
        <end position="249"/>
    </location>
</feature>
<dbReference type="InterPro" id="IPR055298">
    <property type="entry name" value="AtLOH3-like"/>
</dbReference>
<dbReference type="EMBL" id="CM029037">
    <property type="protein sequence ID" value="KAG2658006.1"/>
    <property type="molecule type" value="Genomic_DNA"/>
</dbReference>
<protein>
    <recommendedName>
        <fullName evidence="1">DUF4371 domain-containing protein</fullName>
    </recommendedName>
</protein>
<accession>A0A8T0XJ89</accession>
<organism evidence="2 3">
    <name type="scientific">Panicum virgatum</name>
    <name type="common">Blackwell switchgrass</name>
    <dbReference type="NCBI Taxonomy" id="38727"/>
    <lineage>
        <taxon>Eukaryota</taxon>
        <taxon>Viridiplantae</taxon>
        <taxon>Streptophyta</taxon>
        <taxon>Embryophyta</taxon>
        <taxon>Tracheophyta</taxon>
        <taxon>Spermatophyta</taxon>
        <taxon>Magnoliopsida</taxon>
        <taxon>Liliopsida</taxon>
        <taxon>Poales</taxon>
        <taxon>Poaceae</taxon>
        <taxon>PACMAD clade</taxon>
        <taxon>Panicoideae</taxon>
        <taxon>Panicodae</taxon>
        <taxon>Paniceae</taxon>
        <taxon>Panicinae</taxon>
        <taxon>Panicum</taxon>
        <taxon>Panicum sect. Hiantes</taxon>
    </lineage>
</organism>
<sequence>MKRYYQPVPKRNRESVGGIIPEPHIKFTPGIGDEVGATKGAINRARQHHKGFNSQRRSVPPSLASDCSESGNPFGVCLRTSLDCARYLLRQGIPFYHLDPSYTWDKGHFLEMVDWYKGFDEKVRRAFDEMDADHHSELASRGFQKDLVKACAEEVIQVILEEIGDRRFSILIDDTHDIASKEHMGIILRFVDKRGKVIERFLGLERVEDTTPATIKGNLVGFLVRHGLSISRIRGQGYHGQSNMREEFNNVQRQIRDEYPYASYVHCFACQLEKILVSVSSSSSSAISYFFYNVPIIVNATSAPCMTKSAEKCRQGILDKLDGGEVSKRDKRQKVPGETKWGSHQTTLNRIDTMWDTVLEVLMIVHEHGCRDSRASFSIETMESFEFVFILKMMLKLFATMNELSLVLQRKDQDIIQAVGLLVDMNERLQTLRNNGWEALFEDIKSFCAANGILVPNMDERIPSMGHSRLDGITVSQLHYYRVQIFFAAIDSIVTEIGHRFNDGSMDLLLRFSYLDPRKNFSKFDVEKMSQLADIYSEDFSEADRAIINDQLEAYICYVRRNVEFTSCHDIASLAAKMVETKQHLDFPLVYRLIELALLLPVMTASVERISSAANIIPTDLCNEIPIDWLSDFAIYYIEEDISKELDAERILERFQSIVTGRMQ</sequence>
<dbReference type="InterPro" id="IPR025398">
    <property type="entry name" value="DUF4371"/>
</dbReference>
<dbReference type="OrthoDB" id="676504at2759"/>
<dbReference type="EMBL" id="CM029037">
    <property type="protein sequence ID" value="KAG2658007.1"/>
    <property type="molecule type" value="Genomic_DNA"/>
</dbReference>
<proteinExistence type="predicted"/>
<dbReference type="Proteomes" id="UP000823388">
    <property type="component" value="Chromosome 1K"/>
</dbReference>
<dbReference type="PANTHER" id="PTHR11697:SF230">
    <property type="entry name" value="ZINC FINGER, MYM DOMAIN CONTAINING 1"/>
    <property type="match status" value="1"/>
</dbReference>
<keyword evidence="3" id="KW-1185">Reference proteome</keyword>
<evidence type="ECO:0000313" key="3">
    <source>
        <dbReference type="Proteomes" id="UP000823388"/>
    </source>
</evidence>
<dbReference type="EMBL" id="CM029037">
    <property type="protein sequence ID" value="KAG2658009.1"/>
    <property type="molecule type" value="Genomic_DNA"/>
</dbReference>
<reference evidence="2" key="1">
    <citation type="submission" date="2020-05" db="EMBL/GenBank/DDBJ databases">
        <title>WGS assembly of Panicum virgatum.</title>
        <authorList>
            <person name="Lovell J.T."/>
            <person name="Jenkins J."/>
            <person name="Shu S."/>
            <person name="Juenger T.E."/>
            <person name="Schmutz J."/>
        </authorList>
    </citation>
    <scope>NUCLEOTIDE SEQUENCE</scope>
    <source>
        <strain evidence="2">AP13</strain>
    </source>
</reference>
<dbReference type="SUPFAM" id="SSF53098">
    <property type="entry name" value="Ribonuclease H-like"/>
    <property type="match status" value="1"/>
</dbReference>
<dbReference type="Pfam" id="PF14291">
    <property type="entry name" value="DUF4371"/>
    <property type="match status" value="1"/>
</dbReference>
<dbReference type="AlphaFoldDB" id="A0A8T0XJ89"/>
<comment type="caution">
    <text evidence="2">The sequence shown here is derived from an EMBL/GenBank/DDBJ whole genome shotgun (WGS) entry which is preliminary data.</text>
</comment>
<dbReference type="InterPro" id="IPR012337">
    <property type="entry name" value="RNaseH-like_sf"/>
</dbReference>
<evidence type="ECO:0000313" key="2">
    <source>
        <dbReference type="EMBL" id="KAG2658006.1"/>
    </source>
</evidence>
<dbReference type="EMBL" id="CM029037">
    <property type="protein sequence ID" value="KAG2658008.1"/>
    <property type="molecule type" value="Genomic_DNA"/>
</dbReference>
<name>A0A8T0XJ89_PANVG</name>
<evidence type="ECO:0000259" key="1">
    <source>
        <dbReference type="Pfam" id="PF14291"/>
    </source>
</evidence>
<dbReference type="PANTHER" id="PTHR11697">
    <property type="entry name" value="GENERAL TRANSCRIPTION FACTOR 2-RELATED ZINC FINGER PROTEIN"/>
    <property type="match status" value="1"/>
</dbReference>